<dbReference type="CDD" id="cd01990">
    <property type="entry name" value="LarE-like"/>
    <property type="match status" value="1"/>
</dbReference>
<name>A0A1F4TFC4_UNCSA</name>
<gene>
    <name evidence="3" type="ORF">A2311_03810</name>
</gene>
<evidence type="ECO:0000256" key="1">
    <source>
        <dbReference type="PIRSR" id="PIRSR006661-1"/>
    </source>
</evidence>
<protein>
    <submittedName>
        <fullName evidence="3">TIGR00268 family protein</fullName>
    </submittedName>
</protein>
<reference evidence="3 4" key="1">
    <citation type="journal article" date="2016" name="Nat. Commun.">
        <title>Thousands of microbial genomes shed light on interconnected biogeochemical processes in an aquifer system.</title>
        <authorList>
            <person name="Anantharaman K."/>
            <person name="Brown C.T."/>
            <person name="Hug L.A."/>
            <person name="Sharon I."/>
            <person name="Castelle C.J."/>
            <person name="Probst A.J."/>
            <person name="Thomas B.C."/>
            <person name="Singh A."/>
            <person name="Wilkins M.J."/>
            <person name="Karaoz U."/>
            <person name="Brodie E.L."/>
            <person name="Williams K.H."/>
            <person name="Hubbard S.S."/>
            <person name="Banfield J.F."/>
        </authorList>
    </citation>
    <scope>NUCLEOTIDE SEQUENCE [LARGE SCALE GENOMIC DNA]</scope>
</reference>
<dbReference type="Gene3D" id="3.40.50.620">
    <property type="entry name" value="HUPs"/>
    <property type="match status" value="1"/>
</dbReference>
<dbReference type="PIRSF" id="PIRSF006661">
    <property type="entry name" value="PP-lp_UCP006661"/>
    <property type="match status" value="1"/>
</dbReference>
<dbReference type="AlphaFoldDB" id="A0A1F4TFC4"/>
<dbReference type="EMBL" id="MEUF01000083">
    <property type="protein sequence ID" value="OGC31344.1"/>
    <property type="molecule type" value="Genomic_DNA"/>
</dbReference>
<dbReference type="GO" id="GO:0016783">
    <property type="term" value="F:sulfurtransferase activity"/>
    <property type="evidence" value="ECO:0007669"/>
    <property type="project" value="InterPro"/>
</dbReference>
<dbReference type="InterPro" id="IPR014729">
    <property type="entry name" value="Rossmann-like_a/b/a_fold"/>
</dbReference>
<dbReference type="PANTHER" id="PTHR43169:SF2">
    <property type="entry name" value="NAD_GMP SYNTHASE DOMAIN-CONTAINING PROTEIN"/>
    <property type="match status" value="1"/>
</dbReference>
<proteinExistence type="predicted"/>
<comment type="caution">
    <text evidence="3">The sequence shown here is derived from an EMBL/GenBank/DDBJ whole genome shotgun (WGS) entry which is preliminary data.</text>
</comment>
<dbReference type="SUPFAM" id="SSF52402">
    <property type="entry name" value="Adenine nucleotide alpha hydrolases-like"/>
    <property type="match status" value="1"/>
</dbReference>
<sequence>MSAAGYRGAFLKRLAEVLTPLKKVVVAYSGGVDSTFLLFAAKESLGRENVVAVIAQSPTYPGQEIAEAIKYADGLGVTTRLIDTEEFSDENFLTNSRERCYFCKKELFSKLRLIAQEYGISHIVDGSNFDDLADFRPGKRAGEELGVKSPLVQAGLSKAEIRRLSKEAGLPTWNKASMACLASRIPYGTRIDEAILNMVGEGENFLKGLGFGQTRVRHHQSIARIELHKDELPRVMEQGLMDAIVKKFEELGYTYVTIDLKGYRTGSMNEGPPEAEI</sequence>
<dbReference type="NCBIfam" id="TIGR00268">
    <property type="entry name" value="ATP-dependent sacrificial sulfur transferase LarE"/>
    <property type="match status" value="1"/>
</dbReference>
<evidence type="ECO:0000313" key="3">
    <source>
        <dbReference type="EMBL" id="OGC31344.1"/>
    </source>
</evidence>
<feature type="active site" description="Nucleophile and sulfur donor" evidence="1">
    <location>
        <position position="180"/>
    </location>
</feature>
<organism evidence="3 4">
    <name type="scientific">candidate division WOR-1 bacterium RIFOXYB2_FULL_48_7</name>
    <dbReference type="NCBI Taxonomy" id="1802583"/>
    <lineage>
        <taxon>Bacteria</taxon>
        <taxon>Bacillati</taxon>
        <taxon>Saganbacteria</taxon>
    </lineage>
</organism>
<feature type="domain" description="NAD/GMP synthase" evidence="2">
    <location>
        <begin position="20"/>
        <end position="116"/>
    </location>
</feature>
<evidence type="ECO:0000313" key="4">
    <source>
        <dbReference type="Proteomes" id="UP000178951"/>
    </source>
</evidence>
<dbReference type="InterPro" id="IPR022310">
    <property type="entry name" value="NAD/GMP_synthase"/>
</dbReference>
<dbReference type="Proteomes" id="UP000178951">
    <property type="component" value="Unassembled WGS sequence"/>
</dbReference>
<dbReference type="Pfam" id="PF02540">
    <property type="entry name" value="NAD_synthase"/>
    <property type="match status" value="1"/>
</dbReference>
<dbReference type="InterPro" id="IPR005232">
    <property type="entry name" value="LarE"/>
</dbReference>
<dbReference type="InterPro" id="IPR052188">
    <property type="entry name" value="Ni-pincer_cofactor_biosynth"/>
</dbReference>
<accession>A0A1F4TFC4</accession>
<dbReference type="GO" id="GO:0006163">
    <property type="term" value="P:purine nucleotide metabolic process"/>
    <property type="evidence" value="ECO:0007669"/>
    <property type="project" value="UniProtKB-ARBA"/>
</dbReference>
<dbReference type="PANTHER" id="PTHR43169">
    <property type="entry name" value="EXSB FAMILY PROTEIN"/>
    <property type="match status" value="1"/>
</dbReference>
<evidence type="ECO:0000259" key="2">
    <source>
        <dbReference type="Pfam" id="PF02540"/>
    </source>
</evidence>
<dbReference type="STRING" id="1802583.A2311_03810"/>